<dbReference type="CDD" id="cd07333">
    <property type="entry name" value="M48C_bepA_like"/>
    <property type="match status" value="1"/>
</dbReference>
<dbReference type="AlphaFoldDB" id="A0A0H3A7S7"/>
<dbReference type="PANTHER" id="PTHR22726:SF1">
    <property type="entry name" value="METALLOENDOPEPTIDASE OMA1, MITOCHONDRIAL"/>
    <property type="match status" value="1"/>
</dbReference>
<dbReference type="GO" id="GO:0004222">
    <property type="term" value="F:metalloendopeptidase activity"/>
    <property type="evidence" value="ECO:0007669"/>
    <property type="project" value="InterPro"/>
</dbReference>
<dbReference type="GO" id="GO:0016020">
    <property type="term" value="C:membrane"/>
    <property type="evidence" value="ECO:0007669"/>
    <property type="project" value="TreeGrafter"/>
</dbReference>
<dbReference type="EMBL" id="CP000527">
    <property type="protein sequence ID" value="ABM28572.1"/>
    <property type="molecule type" value="Genomic_DNA"/>
</dbReference>
<keyword evidence="3" id="KW-0479">Metal-binding</keyword>
<evidence type="ECO:0000256" key="6">
    <source>
        <dbReference type="ARBA" id="ARBA00023049"/>
    </source>
</evidence>
<name>A0A0H3A7S7_NITV4</name>
<keyword evidence="2" id="KW-0645">Protease</keyword>
<dbReference type="SMART" id="SM00028">
    <property type="entry name" value="TPR"/>
    <property type="match status" value="3"/>
</dbReference>
<evidence type="ECO:0000256" key="7">
    <source>
        <dbReference type="PROSITE-ProRule" id="PRU00339"/>
    </source>
</evidence>
<dbReference type="Pfam" id="PF13432">
    <property type="entry name" value="TPR_16"/>
    <property type="match status" value="1"/>
</dbReference>
<dbReference type="InterPro" id="IPR019734">
    <property type="entry name" value="TPR_rpt"/>
</dbReference>
<feature type="repeat" description="TPR" evidence="7">
    <location>
        <begin position="343"/>
        <end position="376"/>
    </location>
</feature>
<dbReference type="Pfam" id="PF01435">
    <property type="entry name" value="Peptidase_M48"/>
    <property type="match status" value="1"/>
</dbReference>
<evidence type="ECO:0000256" key="1">
    <source>
        <dbReference type="ARBA" id="ARBA00001947"/>
    </source>
</evidence>
<reference evidence="10" key="1">
    <citation type="journal article" date="2009" name="Environ. Microbiol.">
        <title>Contribution of mobile genetic elements to Desulfovibrio vulgaris genome plasticity.</title>
        <authorList>
            <person name="Walker C.B."/>
            <person name="Stolyar S."/>
            <person name="Chivian D."/>
            <person name="Pinel N."/>
            <person name="Gabster J.A."/>
            <person name="Dehal P.S."/>
            <person name="He Z."/>
            <person name="Yang Z.K."/>
            <person name="Yen H.C."/>
            <person name="Zhou J."/>
            <person name="Wall J.D."/>
            <person name="Hazen T.C."/>
            <person name="Arkin A.P."/>
            <person name="Stahl D.A."/>
        </authorList>
    </citation>
    <scope>NUCLEOTIDE SEQUENCE [LARGE SCALE GENOMIC DNA]</scope>
    <source>
        <strain evidence="10">DP4</strain>
    </source>
</reference>
<dbReference type="InterPro" id="IPR051156">
    <property type="entry name" value="Mito/Outer_Membr_Metalloprot"/>
</dbReference>
<dbReference type="GO" id="GO:0046872">
    <property type="term" value="F:metal ion binding"/>
    <property type="evidence" value="ECO:0007669"/>
    <property type="project" value="UniProtKB-KW"/>
</dbReference>
<keyword evidence="7" id="KW-0802">TPR repeat</keyword>
<evidence type="ECO:0000256" key="5">
    <source>
        <dbReference type="ARBA" id="ARBA00022833"/>
    </source>
</evidence>
<evidence type="ECO:0000313" key="10">
    <source>
        <dbReference type="Proteomes" id="UP000009173"/>
    </source>
</evidence>
<gene>
    <name evidence="9" type="ordered locus">Dvul_1555</name>
</gene>
<evidence type="ECO:0000256" key="4">
    <source>
        <dbReference type="ARBA" id="ARBA00022801"/>
    </source>
</evidence>
<proteinExistence type="predicted"/>
<dbReference type="Gene3D" id="1.25.40.10">
    <property type="entry name" value="Tetratricopeptide repeat domain"/>
    <property type="match status" value="1"/>
</dbReference>
<evidence type="ECO:0000259" key="8">
    <source>
        <dbReference type="Pfam" id="PF01435"/>
    </source>
</evidence>
<evidence type="ECO:0000313" key="9">
    <source>
        <dbReference type="EMBL" id="ABM28572.1"/>
    </source>
</evidence>
<evidence type="ECO:0000256" key="3">
    <source>
        <dbReference type="ARBA" id="ARBA00022723"/>
    </source>
</evidence>
<sequence precursor="true">MTTLLRNETPRRCAFWRGARGILAFVLALALTIQGVAPAWAFLGLGGFTIKDEVELGRKFDVLIKSRMPLVEDPEVKVYVQDIVARLLEQAPPQPFDFKTNVLLHNSLNAFASPGGFIFVHTGLVMQMDHEAEVAGVLAHELAHATQRHIAGRIEKMQTTSILSMAGALAGAFLGGGSGKGAAMAGSIAAGQSAMLNYSRVDETEADEIGLRYLIAAGFRPEGMVGAFEKIRKKQWAMGTDIPSYLSTHPAVNERINSLSARIAALPADIRSRPNDDARFLRVRTICRARYGDPAVSERLFADAPAGDCLAQLGKAILFSRQNRVAEATAAFDKALQCSPKDQLIWREAGRFHYTKGDKGRAAAMLQRATLMNPDDYMALFFYARLLADSGQPQKSYQYFDEVLRRLPEDAEVHYYYGRVLGASGQPFRAYLHLAYSSLYSNDKHKTESFEEQARAQARTPEEMAELERFAATYQERKAFW</sequence>
<dbReference type="Gene3D" id="3.30.2010.10">
    <property type="entry name" value="Metalloproteases ('zincins'), catalytic domain"/>
    <property type="match status" value="1"/>
</dbReference>
<dbReference type="KEGG" id="dvl:Dvul_1555"/>
<dbReference type="PROSITE" id="PS50005">
    <property type="entry name" value="TPR"/>
    <property type="match status" value="1"/>
</dbReference>
<protein>
    <submittedName>
        <fullName evidence="9">Peptidase M48, Ste24p</fullName>
    </submittedName>
</protein>
<dbReference type="InterPro" id="IPR001915">
    <property type="entry name" value="Peptidase_M48"/>
</dbReference>
<dbReference type="Proteomes" id="UP000009173">
    <property type="component" value="Chromosome"/>
</dbReference>
<keyword evidence="6" id="KW-0482">Metalloprotease</keyword>
<comment type="cofactor">
    <cofactor evidence="1">
        <name>Zn(2+)</name>
        <dbReference type="ChEBI" id="CHEBI:29105"/>
    </cofactor>
</comment>
<dbReference type="HOGENOM" id="CLU_030556_2_0_7"/>
<keyword evidence="4" id="KW-0378">Hydrolase</keyword>
<dbReference type="PANTHER" id="PTHR22726">
    <property type="entry name" value="METALLOENDOPEPTIDASE OMA1"/>
    <property type="match status" value="1"/>
</dbReference>
<feature type="domain" description="Peptidase M48" evidence="8">
    <location>
        <begin position="79"/>
        <end position="262"/>
    </location>
</feature>
<accession>A0A0H3A7S7</accession>
<evidence type="ECO:0000256" key="2">
    <source>
        <dbReference type="ARBA" id="ARBA00022670"/>
    </source>
</evidence>
<organism evidence="9 10">
    <name type="scientific">Nitratidesulfovibrio vulgaris (strain DP4)</name>
    <name type="common">Desulfovibrio vulgaris</name>
    <dbReference type="NCBI Taxonomy" id="391774"/>
    <lineage>
        <taxon>Bacteria</taxon>
        <taxon>Pseudomonadati</taxon>
        <taxon>Thermodesulfobacteriota</taxon>
        <taxon>Desulfovibrionia</taxon>
        <taxon>Desulfovibrionales</taxon>
        <taxon>Desulfovibrionaceae</taxon>
        <taxon>Nitratidesulfovibrio</taxon>
    </lineage>
</organism>
<dbReference type="InterPro" id="IPR011990">
    <property type="entry name" value="TPR-like_helical_dom_sf"/>
</dbReference>
<dbReference type="SUPFAM" id="SSF48452">
    <property type="entry name" value="TPR-like"/>
    <property type="match status" value="1"/>
</dbReference>
<dbReference type="GO" id="GO:0051603">
    <property type="term" value="P:proteolysis involved in protein catabolic process"/>
    <property type="evidence" value="ECO:0007669"/>
    <property type="project" value="TreeGrafter"/>
</dbReference>
<keyword evidence="5" id="KW-0862">Zinc</keyword>
<dbReference type="RefSeq" id="WP_011792342.1">
    <property type="nucleotide sequence ID" value="NC_008751.1"/>
</dbReference>